<accession>A0AAV2HSU2</accession>
<organism evidence="3 4">
    <name type="scientific">Lymnaea stagnalis</name>
    <name type="common">Great pond snail</name>
    <name type="synonym">Helix stagnalis</name>
    <dbReference type="NCBI Taxonomy" id="6523"/>
    <lineage>
        <taxon>Eukaryota</taxon>
        <taxon>Metazoa</taxon>
        <taxon>Spiralia</taxon>
        <taxon>Lophotrochozoa</taxon>
        <taxon>Mollusca</taxon>
        <taxon>Gastropoda</taxon>
        <taxon>Heterobranchia</taxon>
        <taxon>Euthyneura</taxon>
        <taxon>Panpulmonata</taxon>
        <taxon>Hygrophila</taxon>
        <taxon>Lymnaeoidea</taxon>
        <taxon>Lymnaeidae</taxon>
        <taxon>Lymnaea</taxon>
    </lineage>
</organism>
<dbReference type="InterPro" id="IPR026983">
    <property type="entry name" value="DHC"/>
</dbReference>
<protein>
    <recommendedName>
        <fullName evidence="2">Dynein heavy chain AAA module D4 domain-containing protein</fullName>
    </recommendedName>
</protein>
<dbReference type="GO" id="GO:0030286">
    <property type="term" value="C:dynein complex"/>
    <property type="evidence" value="ECO:0007669"/>
    <property type="project" value="InterPro"/>
</dbReference>
<proteinExistence type="inferred from homology"/>
<feature type="domain" description="Dynein heavy chain AAA module D4" evidence="2">
    <location>
        <begin position="1"/>
        <end position="98"/>
    </location>
</feature>
<dbReference type="AlphaFoldDB" id="A0AAV2HSU2"/>
<comment type="caution">
    <text evidence="3">The sequence shown here is derived from an EMBL/GenBank/DDBJ whole genome shotgun (WGS) entry which is preliminary data.</text>
</comment>
<dbReference type="GO" id="GO:0007018">
    <property type="term" value="P:microtubule-based movement"/>
    <property type="evidence" value="ECO:0007669"/>
    <property type="project" value="InterPro"/>
</dbReference>
<sequence>QYSTIDLKNDVNGLYKKSGLKGLGVVFIMSDAQVANEMFLVLINDLLASGEISDLFSDDEMEEILGIMLSECKSVGIPDTRENAWYLFIDKVRKNLKV</sequence>
<gene>
    <name evidence="3" type="ORF">GSLYS_00009589001</name>
</gene>
<dbReference type="Proteomes" id="UP001497497">
    <property type="component" value="Unassembled WGS sequence"/>
</dbReference>
<reference evidence="3 4" key="1">
    <citation type="submission" date="2024-04" db="EMBL/GenBank/DDBJ databases">
        <authorList>
            <consortium name="Genoscope - CEA"/>
            <person name="William W."/>
        </authorList>
    </citation>
    <scope>NUCLEOTIDE SEQUENCE [LARGE SCALE GENOMIC DNA]</scope>
</reference>
<keyword evidence="4" id="KW-1185">Reference proteome</keyword>
<evidence type="ECO:0000259" key="2">
    <source>
        <dbReference type="Pfam" id="PF12780"/>
    </source>
</evidence>
<dbReference type="Gene3D" id="3.40.50.300">
    <property type="entry name" value="P-loop containing nucleotide triphosphate hydrolases"/>
    <property type="match status" value="1"/>
</dbReference>
<dbReference type="GO" id="GO:0051959">
    <property type="term" value="F:dynein light intermediate chain binding"/>
    <property type="evidence" value="ECO:0007669"/>
    <property type="project" value="InterPro"/>
</dbReference>
<dbReference type="PANTHER" id="PTHR46961:SF20">
    <property type="entry name" value="LOW QUALITY PROTEIN: DYNEIN BETA CHAIN, CILIARY-LIKE"/>
    <property type="match status" value="1"/>
</dbReference>
<evidence type="ECO:0000313" key="4">
    <source>
        <dbReference type="Proteomes" id="UP001497497"/>
    </source>
</evidence>
<comment type="similarity">
    <text evidence="1">Belongs to the dynein heavy chain family.</text>
</comment>
<dbReference type="GO" id="GO:0045505">
    <property type="term" value="F:dynein intermediate chain binding"/>
    <property type="evidence" value="ECO:0007669"/>
    <property type="project" value="InterPro"/>
</dbReference>
<dbReference type="PANTHER" id="PTHR46961">
    <property type="entry name" value="DYNEIN HEAVY CHAIN 1, AXONEMAL-LIKE PROTEIN"/>
    <property type="match status" value="1"/>
</dbReference>
<feature type="non-terminal residue" evidence="3">
    <location>
        <position position="98"/>
    </location>
</feature>
<evidence type="ECO:0000256" key="1">
    <source>
        <dbReference type="ARBA" id="ARBA00008887"/>
    </source>
</evidence>
<dbReference type="EMBL" id="CAXITT010000207">
    <property type="protein sequence ID" value="CAL1535629.1"/>
    <property type="molecule type" value="Genomic_DNA"/>
</dbReference>
<name>A0AAV2HSU2_LYMST</name>
<dbReference type="InterPro" id="IPR024317">
    <property type="entry name" value="Dynein_heavy_chain_D4_dom"/>
</dbReference>
<dbReference type="InterPro" id="IPR027417">
    <property type="entry name" value="P-loop_NTPase"/>
</dbReference>
<evidence type="ECO:0000313" key="3">
    <source>
        <dbReference type="EMBL" id="CAL1535629.1"/>
    </source>
</evidence>
<dbReference type="Pfam" id="PF12780">
    <property type="entry name" value="AAA_8"/>
    <property type="match status" value="1"/>
</dbReference>
<feature type="non-terminal residue" evidence="3">
    <location>
        <position position="1"/>
    </location>
</feature>